<evidence type="ECO:0000313" key="1">
    <source>
        <dbReference type="EMBL" id="GAO18333.1"/>
    </source>
</evidence>
<dbReference type="EMBL" id="BBTG02000027">
    <property type="protein sequence ID" value="GAO18333.1"/>
    <property type="molecule type" value="Genomic_DNA"/>
</dbReference>
<organism evidence="1 2">
    <name type="scientific">Ustilaginoidea virens</name>
    <name type="common">Rice false smut fungus</name>
    <name type="synonym">Villosiclava virens</name>
    <dbReference type="NCBI Taxonomy" id="1159556"/>
    <lineage>
        <taxon>Eukaryota</taxon>
        <taxon>Fungi</taxon>
        <taxon>Dikarya</taxon>
        <taxon>Ascomycota</taxon>
        <taxon>Pezizomycotina</taxon>
        <taxon>Sordariomycetes</taxon>
        <taxon>Hypocreomycetidae</taxon>
        <taxon>Hypocreales</taxon>
        <taxon>Clavicipitaceae</taxon>
        <taxon>Ustilaginoidea</taxon>
    </lineage>
</organism>
<sequence>MGEPLKSRIPAIQIVEKHLASTTNRAASAKEQDAGYPCLRLPNVAQESDVADADRGPSKCPALSHQTLELPLDMTDLERRCTP</sequence>
<evidence type="ECO:0000313" key="2">
    <source>
        <dbReference type="Proteomes" id="UP000054053"/>
    </source>
</evidence>
<reference evidence="2" key="1">
    <citation type="journal article" date="2016" name="Genome Announc.">
        <title>Genome sequence of Ustilaginoidea virens IPU010, a rice pathogenic fungus causing false smut.</title>
        <authorList>
            <person name="Kumagai T."/>
            <person name="Ishii T."/>
            <person name="Terai G."/>
            <person name="Umemura M."/>
            <person name="Machida M."/>
            <person name="Asai K."/>
        </authorList>
    </citation>
    <scope>NUCLEOTIDE SEQUENCE [LARGE SCALE GENOMIC DNA]</scope>
    <source>
        <strain evidence="2">IPU010</strain>
    </source>
</reference>
<proteinExistence type="predicted"/>
<gene>
    <name evidence="1" type="ORF">UVI_02043820</name>
</gene>
<protein>
    <submittedName>
        <fullName evidence="1">Uncharacterized protein</fullName>
    </submittedName>
</protein>
<dbReference type="AlphaFoldDB" id="A0A1B5L493"/>
<accession>A0A1B5L493</accession>
<dbReference type="Proteomes" id="UP000054053">
    <property type="component" value="Unassembled WGS sequence"/>
</dbReference>
<name>A0A1B5L493_USTVR</name>
<comment type="caution">
    <text evidence="1">The sequence shown here is derived from an EMBL/GenBank/DDBJ whole genome shotgun (WGS) entry which is preliminary data.</text>
</comment>